<protein>
    <submittedName>
        <fullName evidence="3">SDR family NAD(P)-dependent oxidoreductase</fullName>
    </submittedName>
</protein>
<evidence type="ECO:0000313" key="4">
    <source>
        <dbReference type="Proteomes" id="UP000321034"/>
    </source>
</evidence>
<dbReference type="AlphaFoldDB" id="A0A5C8HWZ2"/>
<dbReference type="InterPro" id="IPR002347">
    <property type="entry name" value="SDR_fam"/>
</dbReference>
<comment type="similarity">
    <text evidence="1">Belongs to the short-chain dehydrogenases/reductases (SDR) family.</text>
</comment>
<comment type="caution">
    <text evidence="3">The sequence shown here is derived from an EMBL/GenBank/DDBJ whole genome shotgun (WGS) entry which is preliminary data.</text>
</comment>
<evidence type="ECO:0000256" key="2">
    <source>
        <dbReference type="ARBA" id="ARBA00023002"/>
    </source>
</evidence>
<dbReference type="GO" id="GO:0016491">
    <property type="term" value="F:oxidoreductase activity"/>
    <property type="evidence" value="ECO:0007669"/>
    <property type="project" value="UniProtKB-KW"/>
</dbReference>
<dbReference type="InterPro" id="IPR036291">
    <property type="entry name" value="NAD(P)-bd_dom_sf"/>
</dbReference>
<evidence type="ECO:0000256" key="1">
    <source>
        <dbReference type="ARBA" id="ARBA00006484"/>
    </source>
</evidence>
<reference evidence="3 4" key="1">
    <citation type="submission" date="2019-08" db="EMBL/GenBank/DDBJ databases">
        <authorList>
            <person name="Dong K."/>
        </authorList>
    </citation>
    <scope>NUCLEOTIDE SEQUENCE [LARGE SCALE GENOMIC DNA]</scope>
    <source>
        <strain evidence="3 4">JCM14558</strain>
    </source>
</reference>
<proteinExistence type="inferred from homology"/>
<keyword evidence="4" id="KW-1185">Reference proteome</keyword>
<name>A0A5C8HWZ2_9MICO</name>
<sequence>MTVTPVSWVIGGGTGIGEASARALARLGGHVVVSGRRVQELDRVVAEIRSEGGAATPLSLDVADDGAVSRAVATIEAEHGPVATLVFSAGTNVQERFWNEVTPSAIGHVMDVNLHGAVRAVHAVLPGMRAARGGRIVLVSSWAAWRHSPGAGAAYSMSKTALGVLAESVNAQEHANGVRATHLCPGEVATDILDTRPNPPSAEARESMLRAEDVGEAVGWIAALPERVCVNELVLTPTSNTSYA</sequence>
<dbReference type="PRINTS" id="PR00081">
    <property type="entry name" value="GDHRDH"/>
</dbReference>
<dbReference type="Proteomes" id="UP000321034">
    <property type="component" value="Unassembled WGS sequence"/>
</dbReference>
<dbReference type="SUPFAM" id="SSF51735">
    <property type="entry name" value="NAD(P)-binding Rossmann-fold domains"/>
    <property type="match status" value="1"/>
</dbReference>
<keyword evidence="2" id="KW-0560">Oxidoreductase</keyword>
<evidence type="ECO:0000313" key="3">
    <source>
        <dbReference type="EMBL" id="TXK09762.1"/>
    </source>
</evidence>
<dbReference type="PANTHER" id="PTHR44196">
    <property type="entry name" value="DEHYDROGENASE/REDUCTASE SDR FAMILY MEMBER 7B"/>
    <property type="match status" value="1"/>
</dbReference>
<dbReference type="CDD" id="cd05233">
    <property type="entry name" value="SDR_c"/>
    <property type="match status" value="1"/>
</dbReference>
<dbReference type="OrthoDB" id="9808814at2"/>
<accession>A0A5C8HWZ2</accession>
<dbReference type="Pfam" id="PF00106">
    <property type="entry name" value="adh_short"/>
    <property type="match status" value="1"/>
</dbReference>
<dbReference type="Gene3D" id="3.40.50.720">
    <property type="entry name" value="NAD(P)-binding Rossmann-like Domain"/>
    <property type="match status" value="1"/>
</dbReference>
<dbReference type="GO" id="GO:0016020">
    <property type="term" value="C:membrane"/>
    <property type="evidence" value="ECO:0007669"/>
    <property type="project" value="TreeGrafter"/>
</dbReference>
<gene>
    <name evidence="3" type="ORF">FVP77_12770</name>
</gene>
<dbReference type="PANTHER" id="PTHR44196:SF1">
    <property type="entry name" value="DEHYDROGENASE_REDUCTASE SDR FAMILY MEMBER 7B"/>
    <property type="match status" value="1"/>
</dbReference>
<dbReference type="RefSeq" id="WP_147894964.1">
    <property type="nucleotide sequence ID" value="NZ_BAAANR010000001.1"/>
</dbReference>
<dbReference type="EMBL" id="VRSV01000002">
    <property type="protein sequence ID" value="TXK09762.1"/>
    <property type="molecule type" value="Genomic_DNA"/>
</dbReference>
<organism evidence="3 4">
    <name type="scientific">Microbacterium hatanonis</name>
    <dbReference type="NCBI Taxonomy" id="404366"/>
    <lineage>
        <taxon>Bacteria</taxon>
        <taxon>Bacillati</taxon>
        <taxon>Actinomycetota</taxon>
        <taxon>Actinomycetes</taxon>
        <taxon>Micrococcales</taxon>
        <taxon>Microbacteriaceae</taxon>
        <taxon>Microbacterium</taxon>
    </lineage>
</organism>